<dbReference type="Proteomes" id="UP000298663">
    <property type="component" value="Unassembled WGS sequence"/>
</dbReference>
<name>A0A4U5NX15_STECR</name>
<organism evidence="2 3">
    <name type="scientific">Steinernema carpocapsae</name>
    <name type="common">Entomopathogenic nematode</name>
    <dbReference type="NCBI Taxonomy" id="34508"/>
    <lineage>
        <taxon>Eukaryota</taxon>
        <taxon>Metazoa</taxon>
        <taxon>Ecdysozoa</taxon>
        <taxon>Nematoda</taxon>
        <taxon>Chromadorea</taxon>
        <taxon>Rhabditida</taxon>
        <taxon>Tylenchina</taxon>
        <taxon>Panagrolaimomorpha</taxon>
        <taxon>Strongyloidoidea</taxon>
        <taxon>Steinernematidae</taxon>
        <taxon>Steinernema</taxon>
    </lineage>
</organism>
<reference evidence="2 3" key="2">
    <citation type="journal article" date="2019" name="G3 (Bethesda)">
        <title>Hybrid Assembly of the Genome of the Entomopathogenic Nematode Steinernema carpocapsae Identifies the X-Chromosome.</title>
        <authorList>
            <person name="Serra L."/>
            <person name="Macchietto M."/>
            <person name="Macias-Munoz A."/>
            <person name="McGill C.J."/>
            <person name="Rodriguez I.M."/>
            <person name="Rodriguez B."/>
            <person name="Murad R."/>
            <person name="Mortazavi A."/>
        </authorList>
    </citation>
    <scope>NUCLEOTIDE SEQUENCE [LARGE SCALE GENOMIC DNA]</scope>
    <source>
        <strain evidence="2 3">ALL</strain>
    </source>
</reference>
<comment type="caution">
    <text evidence="2">The sequence shown here is derived from an EMBL/GenBank/DDBJ whole genome shotgun (WGS) entry which is preliminary data.</text>
</comment>
<protein>
    <submittedName>
        <fullName evidence="2">Uncharacterized protein</fullName>
    </submittedName>
</protein>
<reference evidence="2 3" key="1">
    <citation type="journal article" date="2015" name="Genome Biol.">
        <title>Comparative genomics of Steinernema reveals deeply conserved gene regulatory networks.</title>
        <authorList>
            <person name="Dillman A.R."/>
            <person name="Macchietto M."/>
            <person name="Porter C.F."/>
            <person name="Rogers A."/>
            <person name="Williams B."/>
            <person name="Antoshechkin I."/>
            <person name="Lee M.M."/>
            <person name="Goodwin Z."/>
            <person name="Lu X."/>
            <person name="Lewis E.E."/>
            <person name="Goodrich-Blair H."/>
            <person name="Stock S.P."/>
            <person name="Adams B.J."/>
            <person name="Sternberg P.W."/>
            <person name="Mortazavi A."/>
        </authorList>
    </citation>
    <scope>NUCLEOTIDE SEQUENCE [LARGE SCALE GENOMIC DNA]</scope>
    <source>
        <strain evidence="2 3">ALL</strain>
    </source>
</reference>
<feature type="compositionally biased region" description="Pro residues" evidence="1">
    <location>
        <begin position="54"/>
        <end position="64"/>
    </location>
</feature>
<accession>A0A4U5NX15</accession>
<proteinExistence type="predicted"/>
<dbReference type="AlphaFoldDB" id="A0A4U5NX15"/>
<evidence type="ECO:0000313" key="3">
    <source>
        <dbReference type="Proteomes" id="UP000298663"/>
    </source>
</evidence>
<sequence length="110" mass="12460">MNEVPYEFHLEVCRCLRRTEESHWRCCGFHPSSQLTTPTTHDYLNISPNHKLTPPNPPSSPTPPTDHSATLHSPLMTDPTPSSHKFGTIKSKFPKTTDFVYVKRSPVNSC</sequence>
<evidence type="ECO:0000256" key="1">
    <source>
        <dbReference type="SAM" id="MobiDB-lite"/>
    </source>
</evidence>
<gene>
    <name evidence="2" type="ORF">L596_012390</name>
</gene>
<feature type="region of interest" description="Disordered" evidence="1">
    <location>
        <begin position="35"/>
        <end position="88"/>
    </location>
</feature>
<evidence type="ECO:0000313" key="2">
    <source>
        <dbReference type="EMBL" id="TKR88098.1"/>
    </source>
</evidence>
<keyword evidence="3" id="KW-1185">Reference proteome</keyword>
<feature type="compositionally biased region" description="Polar residues" evidence="1">
    <location>
        <begin position="35"/>
        <end position="50"/>
    </location>
</feature>
<dbReference type="EMBL" id="AZBU02000003">
    <property type="protein sequence ID" value="TKR88098.1"/>
    <property type="molecule type" value="Genomic_DNA"/>
</dbReference>